<dbReference type="EMBL" id="LAZR01002345">
    <property type="protein sequence ID" value="KKN31245.1"/>
    <property type="molecule type" value="Genomic_DNA"/>
</dbReference>
<organism evidence="1">
    <name type="scientific">marine sediment metagenome</name>
    <dbReference type="NCBI Taxonomy" id="412755"/>
    <lineage>
        <taxon>unclassified sequences</taxon>
        <taxon>metagenomes</taxon>
        <taxon>ecological metagenomes</taxon>
    </lineage>
</organism>
<comment type="caution">
    <text evidence="1">The sequence shown here is derived from an EMBL/GenBank/DDBJ whole genome shotgun (WGS) entry which is preliminary data.</text>
</comment>
<sequence length="759" mass="82095">MPISGFTLDVLLGTLPLRILADENGNPQYREEVISGADIPSEAAGIHFSDEHTSWHKGAFITEDIQDGYYNTAENVDCSYPGRIFPSFKKEDMLQIPSRSSEPGGHPNNAIVGPVAGIVSWPWEDGVGDAPALVIYYHEAVAGDGLARGAASIVEFDIAGTKDTAAGQSLFRSFGGTHFNYLDPVWFLDRWFVPMLDAYASYDSGTWTIHANVNVANFGIAPDRLYRLHTSGGFLHISNMDVAADPTAIASWTDPGLRVPNVSSSNFELARVLIMGRFPFIATKSGVYTVGRGGYMEALFPAMLHAPSRGYDFKVYRHYENMIITATSSGQIMLLDGQNATKIGPLINPLSRFPGGNAPQFLDVFTTSTGIIFASVFDGANRQIWKGTQRTPGETGPGRFAWHPILEVTGDRAFSANDAMTRPLAMINFSRGTPYVDANRTRLWYGGMPGRIHRWEIGGWGDLEGGGIRHEDGATRTQMSGTANAAVTFGATSMTDTRLQPANSQMNTSMWILGGTFTIRAGGSTGVITANDDTDTFTVSSWVGGTPANGVSWTIEETVPMVWRSGRYDRGNKKSSKHWTSLSFIAENLNAGGGQTITVETSVDGGAFASVANQSGGTLSGAGPFYRIPIDRVGHDLEIRLTFNPEVSTGITSPPTIRRIVWEGRDVPQSLVMITMVVEGDPAPQAGGVRSKDWANTVFNSINLLTQTTKQTFRDPFRTDRTVAVVPSKSLDIQQVEGESPPQSTLLVRLLVVPGTVVV</sequence>
<gene>
    <name evidence="1" type="ORF">LCGC14_0825890</name>
</gene>
<protein>
    <submittedName>
        <fullName evidence="1">Uncharacterized protein</fullName>
    </submittedName>
</protein>
<proteinExistence type="predicted"/>
<name>A0A0F9PHD8_9ZZZZ</name>
<reference evidence="1" key="1">
    <citation type="journal article" date="2015" name="Nature">
        <title>Complex archaea that bridge the gap between prokaryotes and eukaryotes.</title>
        <authorList>
            <person name="Spang A."/>
            <person name="Saw J.H."/>
            <person name="Jorgensen S.L."/>
            <person name="Zaremba-Niedzwiedzka K."/>
            <person name="Martijn J."/>
            <person name="Lind A.E."/>
            <person name="van Eijk R."/>
            <person name="Schleper C."/>
            <person name="Guy L."/>
            <person name="Ettema T.J."/>
        </authorList>
    </citation>
    <scope>NUCLEOTIDE SEQUENCE</scope>
</reference>
<dbReference type="AlphaFoldDB" id="A0A0F9PHD8"/>
<evidence type="ECO:0000313" key="1">
    <source>
        <dbReference type="EMBL" id="KKN31245.1"/>
    </source>
</evidence>
<accession>A0A0F9PHD8</accession>